<accession>A0AAW2FF40</accession>
<comment type="caution">
    <text evidence="1">The sequence shown here is derived from an EMBL/GenBank/DDBJ whole genome shotgun (WGS) entry which is preliminary data.</text>
</comment>
<dbReference type="AlphaFoldDB" id="A0AAW2FF40"/>
<organism evidence="1 2">
    <name type="scientific">Cardiocondyla obscurior</name>
    <dbReference type="NCBI Taxonomy" id="286306"/>
    <lineage>
        <taxon>Eukaryota</taxon>
        <taxon>Metazoa</taxon>
        <taxon>Ecdysozoa</taxon>
        <taxon>Arthropoda</taxon>
        <taxon>Hexapoda</taxon>
        <taxon>Insecta</taxon>
        <taxon>Pterygota</taxon>
        <taxon>Neoptera</taxon>
        <taxon>Endopterygota</taxon>
        <taxon>Hymenoptera</taxon>
        <taxon>Apocrita</taxon>
        <taxon>Aculeata</taxon>
        <taxon>Formicoidea</taxon>
        <taxon>Formicidae</taxon>
        <taxon>Myrmicinae</taxon>
        <taxon>Cardiocondyla</taxon>
    </lineage>
</organism>
<dbReference type="EMBL" id="JADYXP020000011">
    <property type="protein sequence ID" value="KAL0114108.1"/>
    <property type="molecule type" value="Genomic_DNA"/>
</dbReference>
<sequence>MKSHEARVDRNGHRREMKVVEEHRQVIVKALRGCEVQLQRPENERPIDHEWTRRIEVGTRQSLLNLVAMHEHVQQFGSGSICKKAQISSRERPKPILAARRDFTKTRSWRHTPREIRAVILPALEEINIVELAELEGELEGGL</sequence>
<name>A0AAW2FF40_9HYME</name>
<evidence type="ECO:0000313" key="1">
    <source>
        <dbReference type="EMBL" id="KAL0114108.1"/>
    </source>
</evidence>
<protein>
    <submittedName>
        <fullName evidence="1">Uncharacterized protein</fullName>
    </submittedName>
</protein>
<dbReference type="Proteomes" id="UP001430953">
    <property type="component" value="Unassembled WGS sequence"/>
</dbReference>
<proteinExistence type="predicted"/>
<reference evidence="1 2" key="1">
    <citation type="submission" date="2023-03" db="EMBL/GenBank/DDBJ databases">
        <title>High recombination rates correlate with genetic variation in Cardiocondyla obscurior ants.</title>
        <authorList>
            <person name="Errbii M."/>
        </authorList>
    </citation>
    <scope>NUCLEOTIDE SEQUENCE [LARGE SCALE GENOMIC DNA]</scope>
    <source>
        <strain evidence="1">Alpha-2009</strain>
        <tissue evidence="1">Whole body</tissue>
    </source>
</reference>
<gene>
    <name evidence="1" type="ORF">PUN28_011431</name>
</gene>
<evidence type="ECO:0000313" key="2">
    <source>
        <dbReference type="Proteomes" id="UP001430953"/>
    </source>
</evidence>
<keyword evidence="2" id="KW-1185">Reference proteome</keyword>